<sequence>MADASKKRGIGWNYGTQGATKDSVNCNFCGSTFNGGITRHKQHLVGGFKNVKQCTACPSDIREEVRAYMQNKIANNPKFQVRQLEEYIDIDDVDDMDEYAEMMPPSKTPKISSSGGASSTAQNVTKGPMNLYFPHKSTQKGGFEKGGGIDETKKILRERAAIVVKLDEKIHQGKKFGETGQDKICNGLLNFESYETLGKEVANLIISAHFWDDVVRALTVCGPLTKVLRLVDGEKKPPMGYIYEAMDRAKETIERGFRGIKKQYEKVFEIIDARWSTNSIGLCIFASHVLNRDCIIKLKKRELYYRVCGPSTKWRMDYLVVIRLKEPETQGHRIHSKKRNRLALSRLNDLVYIKYNITLKRRYDARDLIDPICLDNIDDSNEWLVGCPEDQEDELVYEDDDLTWGSVATAIGVDESIYHLRGLSSRSRALDKGKGVETSSTSSTSSRTRTLIDEDYEEEEDEEQYNDVEDVDLQELDSFEEE</sequence>
<feature type="compositionally biased region" description="Low complexity" evidence="1">
    <location>
        <begin position="438"/>
        <end position="449"/>
    </location>
</feature>
<evidence type="ECO:0008006" key="4">
    <source>
        <dbReference type="Google" id="ProtNLM"/>
    </source>
</evidence>
<protein>
    <recommendedName>
        <fullName evidence="4">BED-type domain-containing protein</fullName>
    </recommendedName>
</protein>
<evidence type="ECO:0000313" key="3">
    <source>
        <dbReference type="Proteomes" id="UP000824120"/>
    </source>
</evidence>
<dbReference type="PANTHER" id="PTHR32166:SF74">
    <property type="entry name" value="OS05G0256350 PROTEIN"/>
    <property type="match status" value="1"/>
</dbReference>
<gene>
    <name evidence="2" type="ORF">H5410_002337</name>
</gene>
<feature type="compositionally biased region" description="Acidic residues" evidence="1">
    <location>
        <begin position="453"/>
        <end position="482"/>
    </location>
</feature>
<dbReference type="OrthoDB" id="2012664at2759"/>
<dbReference type="AlphaFoldDB" id="A0A9J6B1T9"/>
<keyword evidence="3" id="KW-1185">Reference proteome</keyword>
<proteinExistence type="predicted"/>
<dbReference type="PANTHER" id="PTHR32166">
    <property type="entry name" value="OSJNBA0013A04.12 PROTEIN"/>
    <property type="match status" value="1"/>
</dbReference>
<reference evidence="2 3" key="1">
    <citation type="submission" date="2020-09" db="EMBL/GenBank/DDBJ databases">
        <title>De no assembly of potato wild relative species, Solanum commersonii.</title>
        <authorList>
            <person name="Cho K."/>
        </authorList>
    </citation>
    <scope>NUCLEOTIDE SEQUENCE [LARGE SCALE GENOMIC DNA]</scope>
    <source>
        <strain evidence="2">LZ3.2</strain>
        <tissue evidence="2">Leaf</tissue>
    </source>
</reference>
<evidence type="ECO:0000256" key="1">
    <source>
        <dbReference type="SAM" id="MobiDB-lite"/>
    </source>
</evidence>
<feature type="region of interest" description="Disordered" evidence="1">
    <location>
        <begin position="431"/>
        <end position="482"/>
    </location>
</feature>
<organism evidence="2 3">
    <name type="scientific">Solanum commersonii</name>
    <name type="common">Commerson's wild potato</name>
    <name type="synonym">Commerson's nightshade</name>
    <dbReference type="NCBI Taxonomy" id="4109"/>
    <lineage>
        <taxon>Eukaryota</taxon>
        <taxon>Viridiplantae</taxon>
        <taxon>Streptophyta</taxon>
        <taxon>Embryophyta</taxon>
        <taxon>Tracheophyta</taxon>
        <taxon>Spermatophyta</taxon>
        <taxon>Magnoliopsida</taxon>
        <taxon>eudicotyledons</taxon>
        <taxon>Gunneridae</taxon>
        <taxon>Pentapetalae</taxon>
        <taxon>asterids</taxon>
        <taxon>lamiids</taxon>
        <taxon>Solanales</taxon>
        <taxon>Solanaceae</taxon>
        <taxon>Solanoideae</taxon>
        <taxon>Solaneae</taxon>
        <taxon>Solanum</taxon>
    </lineage>
</organism>
<comment type="caution">
    <text evidence="2">The sequence shown here is derived from an EMBL/GenBank/DDBJ whole genome shotgun (WGS) entry which is preliminary data.</text>
</comment>
<dbReference type="Proteomes" id="UP000824120">
    <property type="component" value="Chromosome 1"/>
</dbReference>
<accession>A0A9J6B1T9</accession>
<name>A0A9J6B1T9_SOLCO</name>
<evidence type="ECO:0000313" key="2">
    <source>
        <dbReference type="EMBL" id="KAG5630620.1"/>
    </source>
</evidence>
<dbReference type="EMBL" id="JACXVP010000001">
    <property type="protein sequence ID" value="KAG5630620.1"/>
    <property type="molecule type" value="Genomic_DNA"/>
</dbReference>